<reference evidence="1 2" key="1">
    <citation type="journal article" date="2015" name="Genome Announc.">
        <title>Expanding the biotechnology potential of lactobacilli through comparative genomics of 213 strains and associated genera.</title>
        <authorList>
            <person name="Sun Z."/>
            <person name="Harris H.M."/>
            <person name="McCann A."/>
            <person name="Guo C."/>
            <person name="Argimon S."/>
            <person name="Zhang W."/>
            <person name="Yang X."/>
            <person name="Jeffery I.B."/>
            <person name="Cooney J.C."/>
            <person name="Kagawa T.F."/>
            <person name="Liu W."/>
            <person name="Song Y."/>
            <person name="Salvetti E."/>
            <person name="Wrobel A."/>
            <person name="Rasinkangas P."/>
            <person name="Parkhill J."/>
            <person name="Rea M.C."/>
            <person name="O'Sullivan O."/>
            <person name="Ritari J."/>
            <person name="Douillard F.P."/>
            <person name="Paul Ross R."/>
            <person name="Yang R."/>
            <person name="Briner A.E."/>
            <person name="Felis G.E."/>
            <person name="de Vos W.M."/>
            <person name="Barrangou R."/>
            <person name="Klaenhammer T.R."/>
            <person name="Caufield P.W."/>
            <person name="Cui Y."/>
            <person name="Zhang H."/>
            <person name="O'Toole P.W."/>
        </authorList>
    </citation>
    <scope>NUCLEOTIDE SEQUENCE [LARGE SCALE GENOMIC DNA]</scope>
    <source>
        <strain evidence="1 2">DSM 23365</strain>
    </source>
</reference>
<gene>
    <name evidence="1" type="ORF">FD14_GL000308</name>
</gene>
<name>A0A0R2FAM9_9LACO</name>
<dbReference type="AlphaFoldDB" id="A0A0R2FAM9"/>
<evidence type="ECO:0000313" key="2">
    <source>
        <dbReference type="Proteomes" id="UP000051442"/>
    </source>
</evidence>
<evidence type="ECO:0000313" key="1">
    <source>
        <dbReference type="EMBL" id="KRN25423.1"/>
    </source>
</evidence>
<keyword evidence="2" id="KW-1185">Reference proteome</keyword>
<accession>A0A0R2FAM9</accession>
<proteinExistence type="predicted"/>
<dbReference type="Proteomes" id="UP000051442">
    <property type="component" value="Unassembled WGS sequence"/>
</dbReference>
<comment type="caution">
    <text evidence="1">The sequence shown here is derived from an EMBL/GenBank/DDBJ whole genome shotgun (WGS) entry which is preliminary data.</text>
</comment>
<protein>
    <submittedName>
        <fullName evidence="1">Uncharacterized protein</fullName>
    </submittedName>
</protein>
<dbReference type="PATRIC" id="fig|1423804.4.peg.335"/>
<organism evidence="1 2">
    <name type="scientific">Secundilactobacillus similis DSM 23365 = JCM 2765</name>
    <dbReference type="NCBI Taxonomy" id="1423804"/>
    <lineage>
        <taxon>Bacteria</taxon>
        <taxon>Bacillati</taxon>
        <taxon>Bacillota</taxon>
        <taxon>Bacilli</taxon>
        <taxon>Lactobacillales</taxon>
        <taxon>Lactobacillaceae</taxon>
        <taxon>Secundilactobacillus</taxon>
    </lineage>
</organism>
<sequence length="179" mass="20570">MTNNPIFDDCYNIIPETQRAAKEDREMTPAERGRFDLVRNLCSVVISFTDQSTSAPQPAALTPQEHLDDDPNDPAIQTTIDYLNYLNDISRLITKIKYLYALSKSSELYRMLSLFEQKTGFHWQTGKWLMDNQSEVLFLCNNNDPATEIFNDNAKLQKKFLKFVTEEQASEMVNKGTDA</sequence>
<dbReference type="RefSeq" id="WP_054735237.1">
    <property type="nucleotide sequence ID" value="NZ_AYZM01000068.1"/>
</dbReference>
<dbReference type="EMBL" id="AYZM01000068">
    <property type="protein sequence ID" value="KRN25423.1"/>
    <property type="molecule type" value="Genomic_DNA"/>
</dbReference>